<gene>
    <name evidence="1" type="ORF">PYV00_11370</name>
</gene>
<sequence length="215" mass="23677">MRYDANLRSPSTQIMSLPSILDAHLDTAAIAAVQANPDAGYLIDAPYSEAPLVISFGFVSWNELPAFDFVGRTRKFEKAMGRPINRILVRDPANFWYLYGVPGLGHDVDAVTSALRGMIARLRPTSVSTVGQSMGGYAALMFGALLEVEQILSFGPLSYFRSDRARRDGDTRWLATMEKLDRLPPVGPRYDDLPALLASVARRLRSPVGVNFDGR</sequence>
<comment type="caution">
    <text evidence="1">The sequence shown here is derived from an EMBL/GenBank/DDBJ whole genome shotgun (WGS) entry which is preliminary data.</text>
</comment>
<protein>
    <recommendedName>
        <fullName evidence="3">Alpha/beta hydrolase</fullName>
    </recommendedName>
</protein>
<dbReference type="SUPFAM" id="SSF53474">
    <property type="entry name" value="alpha/beta-Hydrolases"/>
    <property type="match status" value="1"/>
</dbReference>
<reference evidence="1 2" key="1">
    <citation type="submission" date="2023-03" db="EMBL/GenBank/DDBJ databases">
        <title>NovoSphingobium album sp. nov. isolated from polycyclic aromatic hydrocarbons- and heavy-metal polluted soil.</title>
        <authorList>
            <person name="Liu Z."/>
            <person name="Wang K."/>
        </authorList>
    </citation>
    <scope>NUCLEOTIDE SEQUENCE [LARGE SCALE GENOMIC DNA]</scope>
    <source>
        <strain evidence="1 2">H3SJ31-1</strain>
    </source>
</reference>
<evidence type="ECO:0008006" key="3">
    <source>
        <dbReference type="Google" id="ProtNLM"/>
    </source>
</evidence>
<dbReference type="Proteomes" id="UP001216253">
    <property type="component" value="Unassembled WGS sequence"/>
</dbReference>
<name>A0ABT5WQM1_9SPHN</name>
<dbReference type="Gene3D" id="3.40.50.1820">
    <property type="entry name" value="alpha/beta hydrolase"/>
    <property type="match status" value="1"/>
</dbReference>
<organism evidence="1 2">
    <name type="scientific">Novosphingobium album</name>
    <name type="common">ex Liu et al. 2023</name>
    <dbReference type="NCBI Taxonomy" id="3031130"/>
    <lineage>
        <taxon>Bacteria</taxon>
        <taxon>Pseudomonadati</taxon>
        <taxon>Pseudomonadota</taxon>
        <taxon>Alphaproteobacteria</taxon>
        <taxon>Sphingomonadales</taxon>
        <taxon>Sphingomonadaceae</taxon>
        <taxon>Novosphingobium</taxon>
    </lineage>
</organism>
<evidence type="ECO:0000313" key="2">
    <source>
        <dbReference type="Proteomes" id="UP001216253"/>
    </source>
</evidence>
<dbReference type="EMBL" id="JARESE010000033">
    <property type="protein sequence ID" value="MDE8652305.1"/>
    <property type="molecule type" value="Genomic_DNA"/>
</dbReference>
<evidence type="ECO:0000313" key="1">
    <source>
        <dbReference type="EMBL" id="MDE8652305.1"/>
    </source>
</evidence>
<keyword evidence="2" id="KW-1185">Reference proteome</keyword>
<accession>A0ABT5WQM1</accession>
<dbReference type="InterPro" id="IPR029058">
    <property type="entry name" value="AB_hydrolase_fold"/>
</dbReference>
<proteinExistence type="predicted"/>